<feature type="region of interest" description="Disordered" evidence="1">
    <location>
        <begin position="616"/>
        <end position="661"/>
    </location>
</feature>
<accession>A0A9P6LE04</accession>
<reference evidence="2" key="1">
    <citation type="journal article" date="2020" name="Nat. Commun.">
        <title>Large-scale genome sequencing of mycorrhizal fungi provides insights into the early evolution of symbiotic traits.</title>
        <authorList>
            <person name="Miyauchi S."/>
            <person name="Kiss E."/>
            <person name="Kuo A."/>
            <person name="Drula E."/>
            <person name="Kohler A."/>
            <person name="Sanchez-Garcia M."/>
            <person name="Morin E."/>
            <person name="Andreopoulos B."/>
            <person name="Barry K.W."/>
            <person name="Bonito G."/>
            <person name="Buee M."/>
            <person name="Carver A."/>
            <person name="Chen C."/>
            <person name="Cichocki N."/>
            <person name="Clum A."/>
            <person name="Culley D."/>
            <person name="Crous P.W."/>
            <person name="Fauchery L."/>
            <person name="Girlanda M."/>
            <person name="Hayes R.D."/>
            <person name="Keri Z."/>
            <person name="LaButti K."/>
            <person name="Lipzen A."/>
            <person name="Lombard V."/>
            <person name="Magnuson J."/>
            <person name="Maillard F."/>
            <person name="Murat C."/>
            <person name="Nolan M."/>
            <person name="Ohm R.A."/>
            <person name="Pangilinan J."/>
            <person name="Pereira M.F."/>
            <person name="Perotto S."/>
            <person name="Peter M."/>
            <person name="Pfister S."/>
            <person name="Riley R."/>
            <person name="Sitrit Y."/>
            <person name="Stielow J.B."/>
            <person name="Szollosi G."/>
            <person name="Zifcakova L."/>
            <person name="Stursova M."/>
            <person name="Spatafora J.W."/>
            <person name="Tedersoo L."/>
            <person name="Vaario L.M."/>
            <person name="Yamada A."/>
            <person name="Yan M."/>
            <person name="Wang P."/>
            <person name="Xu J."/>
            <person name="Bruns T."/>
            <person name="Baldrian P."/>
            <person name="Vilgalys R."/>
            <person name="Dunand C."/>
            <person name="Henrissat B."/>
            <person name="Grigoriev I.V."/>
            <person name="Hibbett D."/>
            <person name="Nagy L.G."/>
            <person name="Martin F.M."/>
        </authorList>
    </citation>
    <scope>NUCLEOTIDE SEQUENCE</scope>
    <source>
        <strain evidence="2">UH-Tt-Lm1</strain>
    </source>
</reference>
<feature type="compositionally biased region" description="Polar residues" evidence="1">
    <location>
        <begin position="620"/>
        <end position="635"/>
    </location>
</feature>
<evidence type="ECO:0000256" key="1">
    <source>
        <dbReference type="SAM" id="MobiDB-lite"/>
    </source>
</evidence>
<evidence type="ECO:0000313" key="3">
    <source>
        <dbReference type="Proteomes" id="UP000736335"/>
    </source>
</evidence>
<dbReference type="AlphaFoldDB" id="A0A9P6LE04"/>
<dbReference type="OrthoDB" id="6359816at2759"/>
<proteinExistence type="predicted"/>
<feature type="compositionally biased region" description="Low complexity" evidence="1">
    <location>
        <begin position="636"/>
        <end position="646"/>
    </location>
</feature>
<comment type="caution">
    <text evidence="2">The sequence shown here is derived from an EMBL/GenBank/DDBJ whole genome shotgun (WGS) entry which is preliminary data.</text>
</comment>
<feature type="region of interest" description="Disordered" evidence="1">
    <location>
        <begin position="682"/>
        <end position="712"/>
    </location>
</feature>
<feature type="compositionally biased region" description="Pro residues" evidence="1">
    <location>
        <begin position="647"/>
        <end position="659"/>
    </location>
</feature>
<dbReference type="EMBL" id="WIUZ02000001">
    <property type="protein sequence ID" value="KAF9793441.1"/>
    <property type="molecule type" value="Genomic_DNA"/>
</dbReference>
<feature type="compositionally biased region" description="Basic and acidic residues" evidence="1">
    <location>
        <begin position="475"/>
        <end position="496"/>
    </location>
</feature>
<feature type="region of interest" description="Disordered" evidence="1">
    <location>
        <begin position="470"/>
        <end position="506"/>
    </location>
</feature>
<keyword evidence="3" id="KW-1185">Reference proteome</keyword>
<gene>
    <name evidence="2" type="ORF">BJ322DRAFT_1155521</name>
</gene>
<organism evidence="2 3">
    <name type="scientific">Thelephora terrestris</name>
    <dbReference type="NCBI Taxonomy" id="56493"/>
    <lineage>
        <taxon>Eukaryota</taxon>
        <taxon>Fungi</taxon>
        <taxon>Dikarya</taxon>
        <taxon>Basidiomycota</taxon>
        <taxon>Agaricomycotina</taxon>
        <taxon>Agaricomycetes</taxon>
        <taxon>Thelephorales</taxon>
        <taxon>Thelephoraceae</taxon>
        <taxon>Thelephora</taxon>
    </lineage>
</organism>
<protein>
    <recommendedName>
        <fullName evidence="4">BTB domain-containing protein</fullName>
    </recommendedName>
</protein>
<feature type="compositionally biased region" description="Acidic residues" evidence="1">
    <location>
        <begin position="70"/>
        <end position="95"/>
    </location>
</feature>
<evidence type="ECO:0000313" key="2">
    <source>
        <dbReference type="EMBL" id="KAF9793441.1"/>
    </source>
</evidence>
<dbReference type="Gene3D" id="3.30.710.10">
    <property type="entry name" value="Potassium Channel Kv1.1, Chain A"/>
    <property type="match status" value="1"/>
</dbReference>
<evidence type="ECO:0008006" key="4">
    <source>
        <dbReference type="Google" id="ProtNLM"/>
    </source>
</evidence>
<feature type="region of interest" description="Disordered" evidence="1">
    <location>
        <begin position="53"/>
        <end position="107"/>
    </location>
</feature>
<reference evidence="2" key="2">
    <citation type="submission" date="2020-11" db="EMBL/GenBank/DDBJ databases">
        <authorList>
            <consortium name="DOE Joint Genome Institute"/>
            <person name="Kuo A."/>
            <person name="Miyauchi S."/>
            <person name="Kiss E."/>
            <person name="Drula E."/>
            <person name="Kohler A."/>
            <person name="Sanchez-Garcia M."/>
            <person name="Andreopoulos B."/>
            <person name="Barry K.W."/>
            <person name="Bonito G."/>
            <person name="Buee M."/>
            <person name="Carver A."/>
            <person name="Chen C."/>
            <person name="Cichocki N."/>
            <person name="Clum A."/>
            <person name="Culley D."/>
            <person name="Crous P.W."/>
            <person name="Fauchery L."/>
            <person name="Girlanda M."/>
            <person name="Hayes R."/>
            <person name="Keri Z."/>
            <person name="Labutti K."/>
            <person name="Lipzen A."/>
            <person name="Lombard V."/>
            <person name="Magnuson J."/>
            <person name="Maillard F."/>
            <person name="Morin E."/>
            <person name="Murat C."/>
            <person name="Nolan M."/>
            <person name="Ohm R."/>
            <person name="Pangilinan J."/>
            <person name="Pereira M."/>
            <person name="Perotto S."/>
            <person name="Peter M."/>
            <person name="Riley R."/>
            <person name="Sitrit Y."/>
            <person name="Stielow B."/>
            <person name="Szollosi G."/>
            <person name="Zifcakova L."/>
            <person name="Stursova M."/>
            <person name="Spatafora J.W."/>
            <person name="Tedersoo L."/>
            <person name="Vaario L.-M."/>
            <person name="Yamada A."/>
            <person name="Yan M."/>
            <person name="Wang P."/>
            <person name="Xu J."/>
            <person name="Bruns T."/>
            <person name="Baldrian P."/>
            <person name="Vilgalys R."/>
            <person name="Henrissat B."/>
            <person name="Grigoriev I.V."/>
            <person name="Hibbett D."/>
            <person name="Nagy L.G."/>
            <person name="Martin F.M."/>
        </authorList>
    </citation>
    <scope>NUCLEOTIDE SEQUENCE</scope>
    <source>
        <strain evidence="2">UH-Tt-Lm1</strain>
    </source>
</reference>
<name>A0A9P6LE04_9AGAM</name>
<dbReference type="Proteomes" id="UP000736335">
    <property type="component" value="Unassembled WGS sequence"/>
</dbReference>
<sequence length="775" mass="85281">MTIPIPLQEALKDSITSGTFVDTKFWVFSKRGSNPGRRVPRLGALLNGTKTKNLRSRFPADRKPYTTGYDYDDDSDLESAADEDDDDDYASDDEPTAATAKSGSDPELVTVENLDMKSSNSSDIIPAAAADLDSLLSDSSDARNFPPSTHAGKVAVVEDVAFITFQELLRYLYTNEIGFAPWGSTERRKARAEEAISEPYGIPKPSPKSIYRLADKFDIPELKKLALRQIQQDLSRCNITEEVFSKYTSWYPELRELELRQLARVLLSSDSGSTLASFKEKVKCYTHGNLPHGKHIIPALYELMESDLSVREPPLTVPASADPQVIGSGWAGLKRALISSLTSGTFLDSQFYAVESRSSTGPPEIRPIYFCSTVGGDFMFKLMACSSKLRARKGTIQCADGYDSDVDDRERNQGESTVRYPRSKCILENPTPPDLPIDPVLLLNCGAAKTWSAIFLYVYTSQINFASISSQGVTSKKETENDSSEDEKKLPRDHEGLGATPPGAVTVEPCSPKSVYRLANKVGLAELCDTAFKDIQSKLDENNIIEELFSPFTAEYKDIREMEHELFQSKLKPLVDGALISYIIEGSSSGEHLHRTAALELILERSIQERRKRILAKAKNNGSQPDATHQPTGSSKTPKVPIQQVQPPTPTPAPAPQPQPQSYNFIAHYLARTAPAPVKAEASLASSTLPKPVARPEVVQREEPPPEIKTNPPPSEVVVELVCMGCGVKRYRCSLKSGVYCTSCPRSSSVMRCVGCGTIRAENVKVCANCRKKFK</sequence>
<dbReference type="InterPro" id="IPR011333">
    <property type="entry name" value="SKP1/BTB/POZ_sf"/>
</dbReference>